<proteinExistence type="predicted"/>
<feature type="domain" description="FAD-dependent urate hydroxylase HpyO/Asp monooxygenase CreE-like FAD/NAD(P)-binding" evidence="2">
    <location>
        <begin position="22"/>
        <end position="198"/>
    </location>
</feature>
<dbReference type="Pfam" id="PF13454">
    <property type="entry name" value="NAD_binding_9"/>
    <property type="match status" value="1"/>
</dbReference>
<keyword evidence="4" id="KW-1185">Reference proteome</keyword>
<evidence type="ECO:0000313" key="4">
    <source>
        <dbReference type="Proteomes" id="UP000660554"/>
    </source>
</evidence>
<feature type="region of interest" description="Disordered" evidence="1">
    <location>
        <begin position="197"/>
        <end position="220"/>
    </location>
</feature>
<sequence>MTTPRADASGRPAATPEPYRLAVVGGGPRATYALERLSATIDRLGEGHRLEVHLYERTGAFGAGRAHAPDQARTSYLNRIGAQVGFAADETVTGAGPLRPPAERPTLHEWCRRRFEETGDPDLDLGPEDWPKRYVHGLALRDMFDTFAADLRRHPGAELHLHHAEVVDIAPASGDRLEVVTADGGRRTADEVLLLTGHSHHDPGRSAANRPATGGATRHVPHPYPLEEQLDAGSCGPDTVVGCAGMGLTAIDTVLHLTEGRGGTFHQDGPRLVYRPSGREPASVVAFSGSGLFTFARPDNHKPSDGGGDHPGTFLTREAVDQLRAHAGRPPGGDGTGRRQLDFERDLLPLVVLEMAHLHYVTLFGPAAALLLTQRALPGYLAFVTGTPADGPGALTAPLERAVDEIADVLEGVLRGKYALFGAQATVSWPVRDVLLHWTRTVYGPSAEAEVRRCVDRSLPPGTVTDPLDSAWGLETYLHGNRFDWHRAVSPVPPGASPEEFRASVAAFMARDQLWARQGNLRNPHKAAADGVWRDLRHVISYAVDHAGLTPASQRHFLGTYVRHHNRLANGAAAEIMAKMAALVDCGLLDVGAGPGARARLDEATGKTVVEGPHTGLSRPVDVLVEARMHGFDPRLDVLPLYRNLLDRGLVRLWCNESADGEVFRPGGLDLTPQFHPVAPDGTPDPRFTVLGVPSEGARSFLLSALRPNADHYVMRDTLVWLDAFWPRATGR</sequence>
<dbReference type="PANTHER" id="PTHR40254:SF1">
    <property type="entry name" value="BLR0577 PROTEIN"/>
    <property type="match status" value="1"/>
</dbReference>
<dbReference type="RefSeq" id="WP_191869596.1">
    <property type="nucleotide sequence ID" value="NZ_BMRU01000027.1"/>
</dbReference>
<dbReference type="GeneID" id="86955049"/>
<evidence type="ECO:0000313" key="3">
    <source>
        <dbReference type="EMBL" id="GHI17007.1"/>
    </source>
</evidence>
<gene>
    <name evidence="3" type="ORF">Scinn_64700</name>
</gene>
<dbReference type="PANTHER" id="PTHR40254">
    <property type="entry name" value="BLR0577 PROTEIN"/>
    <property type="match status" value="1"/>
</dbReference>
<comment type="caution">
    <text evidence="3">The sequence shown here is derived from an EMBL/GenBank/DDBJ whole genome shotgun (WGS) entry which is preliminary data.</text>
</comment>
<evidence type="ECO:0000256" key="1">
    <source>
        <dbReference type="SAM" id="MobiDB-lite"/>
    </source>
</evidence>
<evidence type="ECO:0000259" key="2">
    <source>
        <dbReference type="Pfam" id="PF13454"/>
    </source>
</evidence>
<organism evidence="3 4">
    <name type="scientific">Streptomyces virginiae</name>
    <name type="common">Streptomyces cinnamonensis</name>
    <dbReference type="NCBI Taxonomy" id="1961"/>
    <lineage>
        <taxon>Bacteria</taxon>
        <taxon>Bacillati</taxon>
        <taxon>Actinomycetota</taxon>
        <taxon>Actinomycetes</taxon>
        <taxon>Kitasatosporales</taxon>
        <taxon>Streptomycetaceae</taxon>
        <taxon>Streptomyces</taxon>
    </lineage>
</organism>
<dbReference type="EMBL" id="BNDV01000016">
    <property type="protein sequence ID" value="GHI17007.1"/>
    <property type="molecule type" value="Genomic_DNA"/>
</dbReference>
<accession>A0ABQ3NW60</accession>
<dbReference type="Proteomes" id="UP000660554">
    <property type="component" value="Unassembled WGS sequence"/>
</dbReference>
<name>A0ABQ3NW60_STRVG</name>
<dbReference type="SUPFAM" id="SSF51905">
    <property type="entry name" value="FAD/NAD(P)-binding domain"/>
    <property type="match status" value="1"/>
</dbReference>
<reference evidence="4" key="1">
    <citation type="submission" date="2020-09" db="EMBL/GenBank/DDBJ databases">
        <title>Whole genome shotgun sequence of Streptomyces cinnamonensis NBRC 15873.</title>
        <authorList>
            <person name="Komaki H."/>
            <person name="Tamura T."/>
        </authorList>
    </citation>
    <scope>NUCLEOTIDE SEQUENCE [LARGE SCALE GENOMIC DNA]</scope>
    <source>
        <strain evidence="4">NBRC 15873</strain>
    </source>
</reference>
<protein>
    <recommendedName>
        <fullName evidence="2">FAD-dependent urate hydroxylase HpyO/Asp monooxygenase CreE-like FAD/NAD(P)-binding domain-containing protein</fullName>
    </recommendedName>
</protein>
<dbReference type="InterPro" id="IPR038732">
    <property type="entry name" value="HpyO/CreE_NAD-binding"/>
</dbReference>
<dbReference type="InterPro" id="IPR052189">
    <property type="entry name" value="L-asp_N-monooxygenase_NS-form"/>
</dbReference>
<dbReference type="InterPro" id="IPR036188">
    <property type="entry name" value="FAD/NAD-bd_sf"/>
</dbReference>